<feature type="region of interest" description="Disordered" evidence="1">
    <location>
        <begin position="674"/>
        <end position="694"/>
    </location>
</feature>
<protein>
    <recommendedName>
        <fullName evidence="4">Prophage tail endopeptidase domain-containing protein</fullName>
    </recommendedName>
</protein>
<evidence type="ECO:0000256" key="1">
    <source>
        <dbReference type="SAM" id="MobiDB-lite"/>
    </source>
</evidence>
<evidence type="ECO:0000313" key="2">
    <source>
        <dbReference type="EMBL" id="GIO34342.1"/>
    </source>
</evidence>
<organism evidence="2 3">
    <name type="scientific">Paenibacillus albilobatus</name>
    <dbReference type="NCBI Taxonomy" id="2716884"/>
    <lineage>
        <taxon>Bacteria</taxon>
        <taxon>Bacillati</taxon>
        <taxon>Bacillota</taxon>
        <taxon>Bacilli</taxon>
        <taxon>Bacillales</taxon>
        <taxon>Paenibacillaceae</taxon>
        <taxon>Paenibacillus</taxon>
    </lineage>
</organism>
<keyword evidence="3" id="KW-1185">Reference proteome</keyword>
<sequence length="694" mass="75970">MYPISPLYADYLKRHEREFLIKAIINGEEYTNAEIVEFSIENSLTLSDGFEIGTAIPNKLIIKLRSKNEIPANARIVPYLAISTEGLTWDQAIYPWQDMQIPWTGGSTEWLPLGEFFVDSREKINDVWTYTCYDKLVFADVAYISQLSYPASQKAVWDEICNRLGFSYDSSVVINPSYQIQAGPAGYTCRQVLAYIAGANGASVFVGKDGVIRFKRFVANAPSVFEMTTADYIRVKQTNPIKSYSRIVVTYNTEDDLSFEAGSGDENHTLQFENPFMTQAMANNLLVALSGFSYLPLTMDARGFPHLDQGDIIGFAQNEGSSWLETVTSWQDTHIPWDGNVQYRSIILHQVLSFKGGLKLTIEAPSVSEQQSEFALEGSLSQQVNRLNQNAIRYGKPYYGVTHSRTEGIVVEREDHLFKGVFNGEELSFYANGDKALWFDIPSRKFIFAGDLEAVGGTFTGDLSAAGGTFTGTLVGVNGTFSGTIQGGSFIGGSIRIGSSFSVDSSGHMIAVGADFSGTISASVITGGQINGTNITGADILGSRIRTASSGDRIELDRDGFVFYDSNNARRVVLGTNPNAGISGHTYYNSSGQSQGLIYAISNELHVIGNNNLRLGANGGRIILQGLVEFTNSVVGLSVSQISGLQNQLDYLQSQINSLSQAYYNHTHSVTLPSHNHGRVENQNWGGTFTTSRP</sequence>
<reference evidence="2" key="1">
    <citation type="submission" date="2021-03" db="EMBL/GenBank/DDBJ databases">
        <title>Antimicrobial resistance genes in bacteria isolated from Japanese honey, and their potential for conferring macrolide and lincosamide resistance in the American foulbrood pathogen Paenibacillus larvae.</title>
        <authorList>
            <person name="Okamoto M."/>
            <person name="Kumagai M."/>
            <person name="Kanamori H."/>
            <person name="Takamatsu D."/>
        </authorList>
    </citation>
    <scope>NUCLEOTIDE SEQUENCE</scope>
    <source>
        <strain evidence="2">J2TS6</strain>
    </source>
</reference>
<dbReference type="AlphaFoldDB" id="A0A919XPG4"/>
<accession>A0A919XPG4</accession>
<gene>
    <name evidence="2" type="ORF">J2TS6_54830</name>
</gene>
<evidence type="ECO:0000313" key="3">
    <source>
        <dbReference type="Proteomes" id="UP000679779"/>
    </source>
</evidence>
<dbReference type="EMBL" id="BORQ01000009">
    <property type="protein sequence ID" value="GIO34342.1"/>
    <property type="molecule type" value="Genomic_DNA"/>
</dbReference>
<feature type="compositionally biased region" description="Polar residues" evidence="1">
    <location>
        <begin position="681"/>
        <end position="694"/>
    </location>
</feature>
<proteinExistence type="predicted"/>
<evidence type="ECO:0008006" key="4">
    <source>
        <dbReference type="Google" id="ProtNLM"/>
    </source>
</evidence>
<name>A0A919XPG4_9BACL</name>
<comment type="caution">
    <text evidence="2">The sequence shown here is derived from an EMBL/GenBank/DDBJ whole genome shotgun (WGS) entry which is preliminary data.</text>
</comment>
<dbReference type="Proteomes" id="UP000679779">
    <property type="component" value="Unassembled WGS sequence"/>
</dbReference>